<dbReference type="Gene3D" id="3.40.50.720">
    <property type="entry name" value="NAD(P)-binding Rossmann-like Domain"/>
    <property type="match status" value="1"/>
</dbReference>
<comment type="caution">
    <text evidence="1">The sequence shown here is derived from an EMBL/GenBank/DDBJ whole genome shotgun (WGS) entry which is preliminary data.</text>
</comment>
<accession>A0ABM8XI01</accession>
<evidence type="ECO:0000313" key="1">
    <source>
        <dbReference type="EMBL" id="CAG9179810.1"/>
    </source>
</evidence>
<proteinExistence type="predicted"/>
<dbReference type="Proteomes" id="UP000706525">
    <property type="component" value="Unassembled WGS sequence"/>
</dbReference>
<dbReference type="RefSeq" id="WP_223992121.1">
    <property type="nucleotide sequence ID" value="NZ_CAJZAG010000009.1"/>
</dbReference>
<sequence length="74" mass="7943">MVFNLRVKGVRAIAIYAAQGDPAPAEPLIAKIVEQVGKRDNLVNNAAIALQDKTIDDPEIDNVAMDGQWAINTA</sequence>
<organism evidence="1 2">
    <name type="scientific">Cupriavidus pampae</name>
    <dbReference type="NCBI Taxonomy" id="659251"/>
    <lineage>
        <taxon>Bacteria</taxon>
        <taxon>Pseudomonadati</taxon>
        <taxon>Pseudomonadota</taxon>
        <taxon>Betaproteobacteria</taxon>
        <taxon>Burkholderiales</taxon>
        <taxon>Burkholderiaceae</taxon>
        <taxon>Cupriavidus</taxon>
    </lineage>
</organism>
<gene>
    <name evidence="1" type="ORF">LMG32289_04417</name>
</gene>
<dbReference type="EMBL" id="CAJZAG010000009">
    <property type="protein sequence ID" value="CAG9179810.1"/>
    <property type="molecule type" value="Genomic_DNA"/>
</dbReference>
<dbReference type="InterPro" id="IPR036291">
    <property type="entry name" value="NAD(P)-bd_dom_sf"/>
</dbReference>
<dbReference type="SUPFAM" id="SSF51735">
    <property type="entry name" value="NAD(P)-binding Rossmann-fold domains"/>
    <property type="match status" value="1"/>
</dbReference>
<protein>
    <submittedName>
        <fullName evidence="1">Uncharacterized protein</fullName>
    </submittedName>
</protein>
<name>A0ABM8XI01_9BURK</name>
<evidence type="ECO:0000313" key="2">
    <source>
        <dbReference type="Proteomes" id="UP000706525"/>
    </source>
</evidence>
<reference evidence="1 2" key="1">
    <citation type="submission" date="2021-08" db="EMBL/GenBank/DDBJ databases">
        <authorList>
            <person name="Peeters C."/>
        </authorList>
    </citation>
    <scope>NUCLEOTIDE SEQUENCE [LARGE SCALE GENOMIC DNA]</scope>
    <source>
        <strain evidence="1 2">LMG 32289</strain>
    </source>
</reference>
<keyword evidence="2" id="KW-1185">Reference proteome</keyword>